<dbReference type="EMBL" id="JAHRIM010078632">
    <property type="protein sequence ID" value="MEQ2274419.1"/>
    <property type="molecule type" value="Genomic_DNA"/>
</dbReference>
<keyword evidence="3" id="KW-1185">Reference proteome</keyword>
<evidence type="ECO:0000313" key="3">
    <source>
        <dbReference type="Proteomes" id="UP001444071"/>
    </source>
</evidence>
<accession>A0ABV0WZA8</accession>
<evidence type="ECO:0000313" key="2">
    <source>
        <dbReference type="EMBL" id="MEQ2274419.1"/>
    </source>
</evidence>
<sequence length="128" mass="14312">MQNEPVFSEYLCIIKPGLVFTWTGLGFRFLVHFLLKRVWSSFSEVTHSQGQIVLVARAFFSDLRSSLSAQLAALHVHVLQISCSPVRSRVDLPDWSRGEVCPSYRTLLAVRSLGAPPVLGPQKRSDSI</sequence>
<comment type="caution">
    <text evidence="2">The sequence shown here is derived from an EMBL/GenBank/DDBJ whole genome shotgun (WGS) entry which is preliminary data.</text>
</comment>
<dbReference type="Proteomes" id="UP001444071">
    <property type="component" value="Unassembled WGS sequence"/>
</dbReference>
<name>A0ABV0WZA8_9TELE</name>
<keyword evidence="1" id="KW-1133">Transmembrane helix</keyword>
<keyword evidence="1" id="KW-0812">Transmembrane</keyword>
<gene>
    <name evidence="2" type="ORF">XENORESO_021040</name>
</gene>
<reference evidence="2 3" key="1">
    <citation type="submission" date="2021-06" db="EMBL/GenBank/DDBJ databases">
        <authorList>
            <person name="Palmer J.M."/>
        </authorList>
    </citation>
    <scope>NUCLEOTIDE SEQUENCE [LARGE SCALE GENOMIC DNA]</scope>
    <source>
        <strain evidence="2 3">XR_2019</strain>
        <tissue evidence="2">Muscle</tissue>
    </source>
</reference>
<feature type="transmembrane region" description="Helical" evidence="1">
    <location>
        <begin position="13"/>
        <end position="35"/>
    </location>
</feature>
<proteinExistence type="predicted"/>
<keyword evidence="1" id="KW-0472">Membrane</keyword>
<organism evidence="2 3">
    <name type="scientific">Xenotaenia resolanae</name>
    <dbReference type="NCBI Taxonomy" id="208358"/>
    <lineage>
        <taxon>Eukaryota</taxon>
        <taxon>Metazoa</taxon>
        <taxon>Chordata</taxon>
        <taxon>Craniata</taxon>
        <taxon>Vertebrata</taxon>
        <taxon>Euteleostomi</taxon>
        <taxon>Actinopterygii</taxon>
        <taxon>Neopterygii</taxon>
        <taxon>Teleostei</taxon>
        <taxon>Neoteleostei</taxon>
        <taxon>Acanthomorphata</taxon>
        <taxon>Ovalentaria</taxon>
        <taxon>Atherinomorphae</taxon>
        <taxon>Cyprinodontiformes</taxon>
        <taxon>Goodeidae</taxon>
        <taxon>Xenotaenia</taxon>
    </lineage>
</organism>
<protein>
    <submittedName>
        <fullName evidence="2">Uncharacterized protein</fullName>
    </submittedName>
</protein>
<evidence type="ECO:0000256" key="1">
    <source>
        <dbReference type="SAM" id="Phobius"/>
    </source>
</evidence>